<dbReference type="Gene3D" id="3.30.479.30">
    <property type="entry name" value="Band 7 domain"/>
    <property type="match status" value="1"/>
</dbReference>
<evidence type="ECO:0000256" key="3">
    <source>
        <dbReference type="ARBA" id="ARBA00022692"/>
    </source>
</evidence>
<dbReference type="Pfam" id="PF01145">
    <property type="entry name" value="Band_7"/>
    <property type="match status" value="1"/>
</dbReference>
<evidence type="ECO:0000256" key="6">
    <source>
        <dbReference type="PIRNR" id="PIRNR005651"/>
    </source>
</evidence>
<protein>
    <recommendedName>
        <fullName evidence="6">Protein HflC</fullName>
    </recommendedName>
</protein>
<gene>
    <name evidence="8" type="ORF">FYJ39_07045</name>
</gene>
<name>A0A7X2NK25_9CLOT</name>
<reference evidence="8 9" key="1">
    <citation type="submission" date="2019-08" db="EMBL/GenBank/DDBJ databases">
        <title>In-depth cultivation of the pig gut microbiome towards novel bacterial diversity and tailored functional studies.</title>
        <authorList>
            <person name="Wylensek D."/>
            <person name="Hitch T.C.A."/>
            <person name="Clavel T."/>
        </authorList>
    </citation>
    <scope>NUCLEOTIDE SEQUENCE [LARGE SCALE GENOMIC DNA]</scope>
    <source>
        <strain evidence="8 9">WCA-389-WT-23D1</strain>
    </source>
</reference>
<dbReference type="GO" id="GO:0008233">
    <property type="term" value="F:peptidase activity"/>
    <property type="evidence" value="ECO:0007669"/>
    <property type="project" value="UniProtKB-KW"/>
</dbReference>
<comment type="function">
    <text evidence="6">HflC and HflK could regulate a protease.</text>
</comment>
<dbReference type="GO" id="GO:0016020">
    <property type="term" value="C:membrane"/>
    <property type="evidence" value="ECO:0007669"/>
    <property type="project" value="UniProtKB-SubCell"/>
</dbReference>
<evidence type="ECO:0000313" key="8">
    <source>
        <dbReference type="EMBL" id="MSS36329.1"/>
    </source>
</evidence>
<comment type="caution">
    <text evidence="8">The sequence shown here is derived from an EMBL/GenBank/DDBJ whole genome shotgun (WGS) entry which is preliminary data.</text>
</comment>
<keyword evidence="9" id="KW-1185">Reference proteome</keyword>
<evidence type="ECO:0000313" key="9">
    <source>
        <dbReference type="Proteomes" id="UP000429958"/>
    </source>
</evidence>
<proteinExistence type="inferred from homology"/>
<sequence>MKSMVKSIKNAAIVIVVLLVILICNPLVVTRANEYSLIIQFGKVVRVEDTAGPSLRVPFLQSVQRIPKYRMISDLYPSDVTTKDKKVMTVDSFVIWDIKDPVKYLSSLNASKEKAEVRLGNVVYNSIKNVLSSTNQADIISGRDGELAKTITENIGSAMDSYGIHIYSVETKKLDLPDSNKESVYQRMISERNNIAAQYTADGEYQSSLIKNETDKTVKETIAKAEAEAEKIRAEGEAKYMQILSSAYNDASKADFYNFVRSLDALKASLKGNNKTIILNQDSELAKVLSGVE</sequence>
<evidence type="ECO:0000256" key="2">
    <source>
        <dbReference type="ARBA" id="ARBA00007862"/>
    </source>
</evidence>
<dbReference type="EMBL" id="VUMD01000005">
    <property type="protein sequence ID" value="MSS36329.1"/>
    <property type="molecule type" value="Genomic_DNA"/>
</dbReference>
<dbReference type="Proteomes" id="UP000429958">
    <property type="component" value="Unassembled WGS sequence"/>
</dbReference>
<comment type="similarity">
    <text evidence="2 6">Belongs to the band 7/mec-2 family. HflC subfamily.</text>
</comment>
<dbReference type="PIRSF" id="PIRSF005651">
    <property type="entry name" value="HflC"/>
    <property type="match status" value="1"/>
</dbReference>
<dbReference type="SMART" id="SM00244">
    <property type="entry name" value="PHB"/>
    <property type="match status" value="1"/>
</dbReference>
<dbReference type="PANTHER" id="PTHR42911">
    <property type="entry name" value="MODULATOR OF FTSH PROTEASE HFLC"/>
    <property type="match status" value="1"/>
</dbReference>
<dbReference type="InterPro" id="IPR036013">
    <property type="entry name" value="Band_7/SPFH_dom_sf"/>
</dbReference>
<organism evidence="8 9">
    <name type="scientific">Clostridium porci</name>
    <dbReference type="NCBI Taxonomy" id="2605778"/>
    <lineage>
        <taxon>Bacteria</taxon>
        <taxon>Bacillati</taxon>
        <taxon>Bacillota</taxon>
        <taxon>Clostridia</taxon>
        <taxon>Eubacteriales</taxon>
        <taxon>Clostridiaceae</taxon>
        <taxon>Clostridium</taxon>
    </lineage>
</organism>
<dbReference type="InterPro" id="IPR010200">
    <property type="entry name" value="HflC"/>
</dbReference>
<dbReference type="RefSeq" id="WP_154471762.1">
    <property type="nucleotide sequence ID" value="NZ_VUMD01000005.1"/>
</dbReference>
<keyword evidence="5" id="KW-0472">Membrane</keyword>
<evidence type="ECO:0000259" key="7">
    <source>
        <dbReference type="SMART" id="SM00244"/>
    </source>
</evidence>
<accession>A0A7X2NK25</accession>
<keyword evidence="4" id="KW-1133">Transmembrane helix</keyword>
<dbReference type="CDD" id="cd03405">
    <property type="entry name" value="SPFH_HflC"/>
    <property type="match status" value="1"/>
</dbReference>
<feature type="domain" description="Band 7" evidence="7">
    <location>
        <begin position="25"/>
        <end position="188"/>
    </location>
</feature>
<dbReference type="SUPFAM" id="SSF117892">
    <property type="entry name" value="Band 7/SPFH domain"/>
    <property type="match status" value="1"/>
</dbReference>
<evidence type="ECO:0000256" key="1">
    <source>
        <dbReference type="ARBA" id="ARBA00004370"/>
    </source>
</evidence>
<keyword evidence="8" id="KW-0645">Protease</keyword>
<dbReference type="PANTHER" id="PTHR42911:SF1">
    <property type="entry name" value="MODULATOR OF FTSH PROTEASE HFLC"/>
    <property type="match status" value="1"/>
</dbReference>
<dbReference type="InterPro" id="IPR001107">
    <property type="entry name" value="Band_7"/>
</dbReference>
<keyword evidence="8" id="KW-0378">Hydrolase</keyword>
<evidence type="ECO:0000256" key="4">
    <source>
        <dbReference type="ARBA" id="ARBA00022989"/>
    </source>
</evidence>
<evidence type="ECO:0000256" key="5">
    <source>
        <dbReference type="ARBA" id="ARBA00023136"/>
    </source>
</evidence>
<dbReference type="GO" id="GO:0006508">
    <property type="term" value="P:proteolysis"/>
    <property type="evidence" value="ECO:0007669"/>
    <property type="project" value="UniProtKB-KW"/>
</dbReference>
<keyword evidence="3" id="KW-0812">Transmembrane</keyword>
<comment type="subcellular location">
    <subcellularLocation>
        <location evidence="1">Membrane</location>
    </subcellularLocation>
</comment>
<dbReference type="AlphaFoldDB" id="A0A7X2NK25"/>